<feature type="repeat" description="PPR" evidence="1">
    <location>
        <begin position="32"/>
        <end position="66"/>
    </location>
</feature>
<dbReference type="InterPro" id="IPR002885">
    <property type="entry name" value="PPR_rpt"/>
</dbReference>
<feature type="region of interest" description="Disordered" evidence="2">
    <location>
        <begin position="112"/>
        <end position="137"/>
    </location>
</feature>
<dbReference type="PROSITE" id="PS51375">
    <property type="entry name" value="PPR"/>
    <property type="match status" value="1"/>
</dbReference>
<sequence length="137" mass="14805">SVTTLGSARARRGSSGTRLWRCSPRCGRRNWSPTFYSAGISACEKSEQWQRALALLDDMWKAKVQPNAFSYSAGISACEKGAQWQRAVALLSEAWQVKLEANSATALGSARAKNVGSGSGPWNCSARRGRSSWSSTT</sequence>
<accession>A0ABN9U5R7</accession>
<gene>
    <name evidence="3" type="ORF">PCOR1329_LOCUS45484</name>
</gene>
<dbReference type="NCBIfam" id="TIGR00756">
    <property type="entry name" value="PPR"/>
    <property type="match status" value="1"/>
</dbReference>
<evidence type="ECO:0000313" key="4">
    <source>
        <dbReference type="Proteomes" id="UP001189429"/>
    </source>
</evidence>
<dbReference type="InterPro" id="IPR011990">
    <property type="entry name" value="TPR-like_helical_dom_sf"/>
</dbReference>
<proteinExistence type="predicted"/>
<comment type="caution">
    <text evidence="3">The sequence shown here is derived from an EMBL/GenBank/DDBJ whole genome shotgun (WGS) entry which is preliminary data.</text>
</comment>
<dbReference type="Proteomes" id="UP001189429">
    <property type="component" value="Unassembled WGS sequence"/>
</dbReference>
<organism evidence="3 4">
    <name type="scientific">Prorocentrum cordatum</name>
    <dbReference type="NCBI Taxonomy" id="2364126"/>
    <lineage>
        <taxon>Eukaryota</taxon>
        <taxon>Sar</taxon>
        <taxon>Alveolata</taxon>
        <taxon>Dinophyceae</taxon>
        <taxon>Prorocentrales</taxon>
        <taxon>Prorocentraceae</taxon>
        <taxon>Prorocentrum</taxon>
    </lineage>
</organism>
<evidence type="ECO:0000256" key="2">
    <source>
        <dbReference type="SAM" id="MobiDB-lite"/>
    </source>
</evidence>
<dbReference type="EMBL" id="CAUYUJ010015470">
    <property type="protein sequence ID" value="CAK0854342.1"/>
    <property type="molecule type" value="Genomic_DNA"/>
</dbReference>
<reference evidence="3" key="1">
    <citation type="submission" date="2023-10" db="EMBL/GenBank/DDBJ databases">
        <authorList>
            <person name="Chen Y."/>
            <person name="Shah S."/>
            <person name="Dougan E. K."/>
            <person name="Thang M."/>
            <person name="Chan C."/>
        </authorList>
    </citation>
    <scope>NUCLEOTIDE SEQUENCE [LARGE SCALE GENOMIC DNA]</scope>
</reference>
<protein>
    <submittedName>
        <fullName evidence="3">Uncharacterized protein</fullName>
    </submittedName>
</protein>
<keyword evidence="4" id="KW-1185">Reference proteome</keyword>
<dbReference type="Gene3D" id="1.25.40.10">
    <property type="entry name" value="Tetratricopeptide repeat domain"/>
    <property type="match status" value="1"/>
</dbReference>
<evidence type="ECO:0000313" key="3">
    <source>
        <dbReference type="EMBL" id="CAK0854342.1"/>
    </source>
</evidence>
<feature type="non-terminal residue" evidence="3">
    <location>
        <position position="1"/>
    </location>
</feature>
<evidence type="ECO:0000256" key="1">
    <source>
        <dbReference type="PROSITE-ProRule" id="PRU00708"/>
    </source>
</evidence>
<name>A0ABN9U5R7_9DINO</name>